<protein>
    <submittedName>
        <fullName evidence="1">Uncharacterized protein</fullName>
    </submittedName>
</protein>
<gene>
    <name evidence="1" type="ORF">QCA50_014483</name>
</gene>
<dbReference type="EMBL" id="JASBNA010000036">
    <property type="protein sequence ID" value="KAK7682280.1"/>
    <property type="molecule type" value="Genomic_DNA"/>
</dbReference>
<evidence type="ECO:0000313" key="2">
    <source>
        <dbReference type="Proteomes" id="UP001385951"/>
    </source>
</evidence>
<proteinExistence type="predicted"/>
<dbReference type="AlphaFoldDB" id="A0AAW0FTV3"/>
<name>A0AAW0FTV3_9APHY</name>
<accession>A0AAW0FTV3</accession>
<evidence type="ECO:0000313" key="1">
    <source>
        <dbReference type="EMBL" id="KAK7682280.1"/>
    </source>
</evidence>
<organism evidence="1 2">
    <name type="scientific">Cerrena zonata</name>
    <dbReference type="NCBI Taxonomy" id="2478898"/>
    <lineage>
        <taxon>Eukaryota</taxon>
        <taxon>Fungi</taxon>
        <taxon>Dikarya</taxon>
        <taxon>Basidiomycota</taxon>
        <taxon>Agaricomycotina</taxon>
        <taxon>Agaricomycetes</taxon>
        <taxon>Polyporales</taxon>
        <taxon>Cerrenaceae</taxon>
        <taxon>Cerrena</taxon>
    </lineage>
</organism>
<dbReference type="Proteomes" id="UP001385951">
    <property type="component" value="Unassembled WGS sequence"/>
</dbReference>
<sequence length="104" mass="12099">MDTRHYSICRGLPHLLISMTLFPRPFLPKPTHFHPRSALYPNIDHDAREQRNPMIINIRLRPNQTRNPIFKLSIMARDTIYHATPCINFPISSHGLSCITTLLQ</sequence>
<reference evidence="1 2" key="1">
    <citation type="submission" date="2022-09" db="EMBL/GenBank/DDBJ databases">
        <authorList>
            <person name="Palmer J.M."/>
        </authorList>
    </citation>
    <scope>NUCLEOTIDE SEQUENCE [LARGE SCALE GENOMIC DNA]</scope>
    <source>
        <strain evidence="1 2">DSM 7382</strain>
    </source>
</reference>
<keyword evidence="2" id="KW-1185">Reference proteome</keyword>
<comment type="caution">
    <text evidence="1">The sequence shown here is derived from an EMBL/GenBank/DDBJ whole genome shotgun (WGS) entry which is preliminary data.</text>
</comment>